<dbReference type="InterPro" id="IPR036034">
    <property type="entry name" value="PDZ_sf"/>
</dbReference>
<dbReference type="PANTHER" id="PTHR15963">
    <property type="entry name" value="GENERAL RECEPTOR FOR PHOSPHOINOSITIDES 1-ASSOCIATED SCAFFOLD PROTEIN-RELATED"/>
    <property type="match status" value="1"/>
</dbReference>
<dbReference type="PROSITE" id="PS50106">
    <property type="entry name" value="PDZ"/>
    <property type="match status" value="1"/>
</dbReference>
<gene>
    <name evidence="4" type="ORF">CAPTEDRAFT_226087</name>
</gene>
<reference evidence="5" key="3">
    <citation type="submission" date="2015-06" db="UniProtKB">
        <authorList>
            <consortium name="EnsemblMetazoa"/>
        </authorList>
    </citation>
    <scope>IDENTIFICATION</scope>
</reference>
<evidence type="ECO:0000313" key="6">
    <source>
        <dbReference type="Proteomes" id="UP000014760"/>
    </source>
</evidence>
<dbReference type="STRING" id="283909.R7UYA0"/>
<evidence type="ECO:0000313" key="4">
    <source>
        <dbReference type="EMBL" id="ELU11284.1"/>
    </source>
</evidence>
<comment type="subcellular location">
    <subcellularLocation>
        <location evidence="1">Cytoplasm</location>
    </subcellularLocation>
</comment>
<keyword evidence="2" id="KW-0963">Cytoplasm</keyword>
<dbReference type="Gene3D" id="2.30.42.10">
    <property type="match status" value="1"/>
</dbReference>
<keyword evidence="6" id="KW-1185">Reference proteome</keyword>
<dbReference type="InterPro" id="IPR001478">
    <property type="entry name" value="PDZ"/>
</dbReference>
<feature type="domain" description="PDZ" evidence="3">
    <location>
        <begin position="57"/>
        <end position="146"/>
    </location>
</feature>
<evidence type="ECO:0000256" key="1">
    <source>
        <dbReference type="ARBA" id="ARBA00004496"/>
    </source>
</evidence>
<evidence type="ECO:0000256" key="2">
    <source>
        <dbReference type="ARBA" id="ARBA00022490"/>
    </source>
</evidence>
<dbReference type="CDD" id="cd06713">
    <property type="entry name" value="PDZ_tamalin_CYTIP-like"/>
    <property type="match status" value="1"/>
</dbReference>
<protein>
    <recommendedName>
        <fullName evidence="3">PDZ domain-containing protein</fullName>
    </recommendedName>
</protein>
<dbReference type="PANTHER" id="PTHR15963:SF5">
    <property type="entry name" value="SHORT SPINDLE 6, ISOFORM A"/>
    <property type="match status" value="1"/>
</dbReference>
<reference evidence="6" key="1">
    <citation type="submission" date="2012-12" db="EMBL/GenBank/DDBJ databases">
        <authorList>
            <person name="Hellsten U."/>
            <person name="Grimwood J."/>
            <person name="Chapman J.A."/>
            <person name="Shapiro H."/>
            <person name="Aerts A."/>
            <person name="Otillar R.P."/>
            <person name="Terry A.Y."/>
            <person name="Boore J.L."/>
            <person name="Simakov O."/>
            <person name="Marletaz F."/>
            <person name="Cho S.-J."/>
            <person name="Edsinger-Gonzales E."/>
            <person name="Havlak P."/>
            <person name="Kuo D.-H."/>
            <person name="Larsson T."/>
            <person name="Lv J."/>
            <person name="Arendt D."/>
            <person name="Savage R."/>
            <person name="Osoegawa K."/>
            <person name="de Jong P."/>
            <person name="Lindberg D.R."/>
            <person name="Seaver E.C."/>
            <person name="Weisblat D.A."/>
            <person name="Putnam N.H."/>
            <person name="Grigoriev I.V."/>
            <person name="Rokhsar D.S."/>
        </authorList>
    </citation>
    <scope>NUCLEOTIDE SEQUENCE</scope>
    <source>
        <strain evidence="6">I ESC-2004</strain>
    </source>
</reference>
<dbReference type="EMBL" id="KB296812">
    <property type="protein sequence ID" value="ELU11284.1"/>
    <property type="molecule type" value="Genomic_DNA"/>
</dbReference>
<name>R7UYA0_CAPTE</name>
<dbReference type="Proteomes" id="UP000014760">
    <property type="component" value="Unassembled WGS sequence"/>
</dbReference>
<dbReference type="InterPro" id="IPR052122">
    <property type="entry name" value="Intracell_Traff_Signaling_Reg"/>
</dbReference>
<proteinExistence type="predicted"/>
<sequence length="481" mass="53930">MPSFADLIGSTEATIILLKDHKTPMSGSSRTIGDDLCVLQQDRVIRSPASENKWRRSLQLQRDAAGSWGFTLQSYGIRHKSKAEMELLTYVDYVEMNGAAYNAGLRPGDVILSVDGVDMEDADHPTLVHYIKGAGSTMRMVVVFEDCCRRVELHLRTLRLQQILSERVFELRSLEMQERRLLSGQSTTDPRRLSYASSLSSFCSESDDRLSLRPELDVCPSSSKLARSVSKINSYLNVQLPDDASNDTYYSLPTKARLKVQQKKALSCSDDVITPPNSPWSAKRHLVTSVCGDVSYVRDNSSVLLKSSKSMSNVSVDLPRRPPSKRWSFRRKLHQIKIGQESKASRNFVATATADKEQAEPELVHLRKLVHDFRMDFIQNSLTARHHAGPEVMRESPNESDSAVTFDISEDEDVKGIVSRLSFSKLSSVDSAMGEEGSRISWDSDVFEASTPLPEQKRSSGVILSCRRLDYINESDELTKL</sequence>
<dbReference type="GO" id="GO:0005737">
    <property type="term" value="C:cytoplasm"/>
    <property type="evidence" value="ECO:0007669"/>
    <property type="project" value="UniProtKB-SubCell"/>
</dbReference>
<dbReference type="AlphaFoldDB" id="R7UYA0"/>
<dbReference type="HOGENOM" id="CLU_567711_0_0_1"/>
<accession>R7UYA0</accession>
<evidence type="ECO:0000313" key="5">
    <source>
        <dbReference type="EnsemblMetazoa" id="CapteP226087"/>
    </source>
</evidence>
<dbReference type="EnsemblMetazoa" id="CapteT226087">
    <property type="protein sequence ID" value="CapteP226087"/>
    <property type="gene ID" value="CapteG226087"/>
</dbReference>
<reference evidence="4 6" key="2">
    <citation type="journal article" date="2013" name="Nature">
        <title>Insights into bilaterian evolution from three spiralian genomes.</title>
        <authorList>
            <person name="Simakov O."/>
            <person name="Marletaz F."/>
            <person name="Cho S.J."/>
            <person name="Edsinger-Gonzales E."/>
            <person name="Havlak P."/>
            <person name="Hellsten U."/>
            <person name="Kuo D.H."/>
            <person name="Larsson T."/>
            <person name="Lv J."/>
            <person name="Arendt D."/>
            <person name="Savage R."/>
            <person name="Osoegawa K."/>
            <person name="de Jong P."/>
            <person name="Grimwood J."/>
            <person name="Chapman J.A."/>
            <person name="Shapiro H."/>
            <person name="Aerts A."/>
            <person name="Otillar R.P."/>
            <person name="Terry A.Y."/>
            <person name="Boore J.L."/>
            <person name="Grigoriev I.V."/>
            <person name="Lindberg D.R."/>
            <person name="Seaver E.C."/>
            <person name="Weisblat D.A."/>
            <person name="Putnam N.H."/>
            <person name="Rokhsar D.S."/>
        </authorList>
    </citation>
    <scope>NUCLEOTIDE SEQUENCE</scope>
    <source>
        <strain evidence="4 6">I ESC-2004</strain>
    </source>
</reference>
<dbReference type="SUPFAM" id="SSF50156">
    <property type="entry name" value="PDZ domain-like"/>
    <property type="match status" value="1"/>
</dbReference>
<dbReference type="Pfam" id="PF00595">
    <property type="entry name" value="PDZ"/>
    <property type="match status" value="1"/>
</dbReference>
<dbReference type="SMART" id="SM00228">
    <property type="entry name" value="PDZ"/>
    <property type="match status" value="1"/>
</dbReference>
<dbReference type="EMBL" id="AMQN01005784">
    <property type="status" value="NOT_ANNOTATED_CDS"/>
    <property type="molecule type" value="Genomic_DNA"/>
</dbReference>
<organism evidence="4">
    <name type="scientific">Capitella teleta</name>
    <name type="common">Polychaete worm</name>
    <dbReference type="NCBI Taxonomy" id="283909"/>
    <lineage>
        <taxon>Eukaryota</taxon>
        <taxon>Metazoa</taxon>
        <taxon>Spiralia</taxon>
        <taxon>Lophotrochozoa</taxon>
        <taxon>Annelida</taxon>
        <taxon>Polychaeta</taxon>
        <taxon>Sedentaria</taxon>
        <taxon>Scolecida</taxon>
        <taxon>Capitellidae</taxon>
        <taxon>Capitella</taxon>
    </lineage>
</organism>
<dbReference type="OrthoDB" id="10041077at2759"/>
<evidence type="ECO:0000259" key="3">
    <source>
        <dbReference type="PROSITE" id="PS50106"/>
    </source>
</evidence>